<gene>
    <name evidence="1" type="ORF">MAR_003648</name>
</gene>
<evidence type="ECO:0000313" key="1">
    <source>
        <dbReference type="EMBL" id="WAR30080.1"/>
    </source>
</evidence>
<protein>
    <submittedName>
        <fullName evidence="1">Uncharacterized protein</fullName>
    </submittedName>
</protein>
<dbReference type="Proteomes" id="UP001164746">
    <property type="component" value="Chromosome 16"/>
</dbReference>
<proteinExistence type="predicted"/>
<reference evidence="1" key="1">
    <citation type="submission" date="2022-11" db="EMBL/GenBank/DDBJ databases">
        <title>Centuries of genome instability and evolution in soft-shell clam transmissible cancer (bioRxiv).</title>
        <authorList>
            <person name="Hart S.F.M."/>
            <person name="Yonemitsu M.A."/>
            <person name="Giersch R.M."/>
            <person name="Beal B.F."/>
            <person name="Arriagada G."/>
            <person name="Davis B.W."/>
            <person name="Ostrander E.A."/>
            <person name="Goff S.P."/>
            <person name="Metzger M.J."/>
        </authorList>
    </citation>
    <scope>NUCLEOTIDE SEQUENCE</scope>
    <source>
        <strain evidence="1">MELC-2E11</strain>
        <tissue evidence="1">Siphon/mantle</tissue>
    </source>
</reference>
<sequence>MPNRNNSKMKTSEINLRGLTLPIFWKQNYSEKHPPIASFTHSGLITLLTLDYGEVMSTEEYIEFKEKTTEIMQGGIFRDVRPVKPNIGACSTQPEKYPVAIY</sequence>
<evidence type="ECO:0000313" key="2">
    <source>
        <dbReference type="Proteomes" id="UP001164746"/>
    </source>
</evidence>
<organism evidence="1 2">
    <name type="scientific">Mya arenaria</name>
    <name type="common">Soft-shell clam</name>
    <dbReference type="NCBI Taxonomy" id="6604"/>
    <lineage>
        <taxon>Eukaryota</taxon>
        <taxon>Metazoa</taxon>
        <taxon>Spiralia</taxon>
        <taxon>Lophotrochozoa</taxon>
        <taxon>Mollusca</taxon>
        <taxon>Bivalvia</taxon>
        <taxon>Autobranchia</taxon>
        <taxon>Heteroconchia</taxon>
        <taxon>Euheterodonta</taxon>
        <taxon>Imparidentia</taxon>
        <taxon>Neoheterodontei</taxon>
        <taxon>Myida</taxon>
        <taxon>Myoidea</taxon>
        <taxon>Myidae</taxon>
        <taxon>Mya</taxon>
    </lineage>
</organism>
<dbReference type="EMBL" id="CP111027">
    <property type="protein sequence ID" value="WAR30080.1"/>
    <property type="molecule type" value="Genomic_DNA"/>
</dbReference>
<feature type="non-terminal residue" evidence="1">
    <location>
        <position position="1"/>
    </location>
</feature>
<accession>A0ABY7G6P3</accession>
<keyword evidence="2" id="KW-1185">Reference proteome</keyword>
<name>A0ABY7G6P3_MYAAR</name>